<protein>
    <submittedName>
        <fullName evidence="5">Cell wall-binding repeat-containing protein</fullName>
    </submittedName>
</protein>
<dbReference type="InterPro" id="IPR036907">
    <property type="entry name" value="5'-Nucleotdase_C_sf"/>
</dbReference>
<feature type="signal peptide" evidence="2">
    <location>
        <begin position="1"/>
        <end position="28"/>
    </location>
</feature>
<dbReference type="PROSITE" id="PS00785">
    <property type="entry name" value="5_NUCLEOTIDASE_1"/>
    <property type="match status" value="1"/>
</dbReference>
<evidence type="ECO:0000313" key="5">
    <source>
        <dbReference type="EMBL" id="MDN7244715.1"/>
    </source>
</evidence>
<dbReference type="InterPro" id="IPR008334">
    <property type="entry name" value="5'-Nucleotdase_C"/>
</dbReference>
<dbReference type="Gene3D" id="3.90.780.10">
    <property type="entry name" value="5'-Nucleotidase, C-terminal domain"/>
    <property type="match status" value="1"/>
</dbReference>
<feature type="chain" id="PRO_5047020962" evidence="2">
    <location>
        <begin position="29"/>
        <end position="815"/>
    </location>
</feature>
<dbReference type="Pfam" id="PF04122">
    <property type="entry name" value="CW_binding_2"/>
    <property type="match status" value="3"/>
</dbReference>
<dbReference type="Proteomes" id="UP001172142">
    <property type="component" value="Unassembled WGS sequence"/>
</dbReference>
<evidence type="ECO:0000259" key="3">
    <source>
        <dbReference type="Pfam" id="PF00149"/>
    </source>
</evidence>
<feature type="domain" description="Calcineurin-like phosphoesterase" evidence="3">
    <location>
        <begin position="36"/>
        <end position="255"/>
    </location>
</feature>
<organism evidence="5 6">
    <name type="scientific">Planococcus shenhongbingii</name>
    <dbReference type="NCBI Taxonomy" id="3058398"/>
    <lineage>
        <taxon>Bacteria</taxon>
        <taxon>Bacillati</taxon>
        <taxon>Bacillota</taxon>
        <taxon>Bacilli</taxon>
        <taxon>Bacillales</taxon>
        <taxon>Caryophanaceae</taxon>
        <taxon>Planococcus</taxon>
    </lineage>
</organism>
<gene>
    <name evidence="5" type="ORF">QWY13_04340</name>
</gene>
<dbReference type="PANTHER" id="PTHR11575:SF24">
    <property type="entry name" value="5'-NUCLEOTIDASE"/>
    <property type="match status" value="1"/>
</dbReference>
<dbReference type="SUPFAM" id="SSF56300">
    <property type="entry name" value="Metallo-dependent phosphatases"/>
    <property type="match status" value="1"/>
</dbReference>
<evidence type="ECO:0000256" key="1">
    <source>
        <dbReference type="ARBA" id="ARBA00022729"/>
    </source>
</evidence>
<dbReference type="EMBL" id="JAUJWU010000001">
    <property type="protein sequence ID" value="MDN7244715.1"/>
    <property type="molecule type" value="Genomic_DNA"/>
</dbReference>
<dbReference type="Gene3D" id="3.60.21.10">
    <property type="match status" value="1"/>
</dbReference>
<name>A0ABT8NAZ6_9BACL</name>
<dbReference type="PANTHER" id="PTHR11575">
    <property type="entry name" value="5'-NUCLEOTIDASE-RELATED"/>
    <property type="match status" value="1"/>
</dbReference>
<dbReference type="Pfam" id="PF00149">
    <property type="entry name" value="Metallophos"/>
    <property type="match status" value="1"/>
</dbReference>
<proteinExistence type="predicted"/>
<keyword evidence="1 2" id="KW-0732">Signal</keyword>
<dbReference type="Gene3D" id="3.40.50.12090">
    <property type="match status" value="2"/>
</dbReference>
<feature type="domain" description="5'-Nucleotidase C-terminal" evidence="4">
    <location>
        <begin position="330"/>
        <end position="492"/>
    </location>
</feature>
<keyword evidence="6" id="KW-1185">Reference proteome</keyword>
<dbReference type="InterPro" id="IPR006179">
    <property type="entry name" value="5_nucleotidase/apyrase"/>
</dbReference>
<dbReference type="InterPro" id="IPR007253">
    <property type="entry name" value="Cell_wall-bd_2"/>
</dbReference>
<dbReference type="RefSeq" id="WP_301855209.1">
    <property type="nucleotide sequence ID" value="NZ_JAUJWU010000001.1"/>
</dbReference>
<evidence type="ECO:0000256" key="2">
    <source>
        <dbReference type="SAM" id="SignalP"/>
    </source>
</evidence>
<dbReference type="InterPro" id="IPR029052">
    <property type="entry name" value="Metallo-depent_PP-like"/>
</dbReference>
<evidence type="ECO:0000313" key="6">
    <source>
        <dbReference type="Proteomes" id="UP001172142"/>
    </source>
</evidence>
<dbReference type="Pfam" id="PF02872">
    <property type="entry name" value="5_nucleotid_C"/>
    <property type="match status" value="1"/>
</dbReference>
<dbReference type="InterPro" id="IPR006146">
    <property type="entry name" value="5'-Nucleotdase_CS"/>
</dbReference>
<comment type="caution">
    <text evidence="5">The sequence shown here is derived from an EMBL/GenBank/DDBJ whole genome shotgun (WGS) entry which is preliminary data.</text>
</comment>
<dbReference type="SUPFAM" id="SSF55816">
    <property type="entry name" value="5'-nucleotidase (syn. UDP-sugar hydrolase), C-terminal domain"/>
    <property type="match status" value="1"/>
</dbReference>
<evidence type="ECO:0000259" key="4">
    <source>
        <dbReference type="Pfam" id="PF02872"/>
    </source>
</evidence>
<accession>A0ABT8NAZ6</accession>
<reference evidence="5 6" key="1">
    <citation type="submission" date="2023-07" db="EMBL/GenBank/DDBJ databases">
        <title>Novel species in genus Planococcus.</title>
        <authorList>
            <person name="Ning S."/>
        </authorList>
    </citation>
    <scope>NUCLEOTIDE SEQUENCE [LARGE SCALE GENOMIC DNA]</scope>
    <source>
        <strain evidence="5 6">N017</strain>
    </source>
</reference>
<dbReference type="InterPro" id="IPR004843">
    <property type="entry name" value="Calcineurin-like_PHP"/>
</dbReference>
<sequence>MPKKIFTSVMAAALVLSLAGVQETPVEAAEGDFNLTIMHTNDTHANLDNVAKRVTLVNQVRATNPNNLLLDAGDVFSGTLYFNKYEGQADLPFMNLMKYDAMTFGNHEFDLGSSANGHLRLSQFVAGADFPFVAANVDFSGDANLAPLEKDGYTATAKNGEIYEGIIKEIDGEKVGIFGLTTEETATISSANEVAFTDYIAAAKEAVAGFKSQDVDKVIALTHIGYDDNANIDNDKALAAAVPDIDVIVGGHTHTELQKPVKAGNTVIVQAKQYNEFLGELDVTFNEAGVVTAFDGQLHKVADAAENEAAKNLLAPYKAEIEEMKNEEIGVVTDSPLNGARADVRTGETDLGNLITDGMLAAARKIDPDTSIALTNGGGIRESINAGPITLGEVLTVMPFGNSLAIMELTGKELRQALEISVKDYPLQSGGFLHFSGLTFNYDGKAPVGQRVSTVFTETAEGKVELDEAKTYKVATNTFTAKGGDGYTVFKEVYEDGRVSEPGIIDYEMFINYVRSLDSIDARDEDRINQVRLSGKDRYETAIAVSQEGWDTAETVVIAQGGHFADALTATPLAYKEEAPILLTRAAKLDERVKAEIARLGATNAIILGGTGAISPAVETELKAAGVESVRLGGKDRYETAAKVAEELGNAGQTAVVVNGTNFPDALSASSFAAVDEHPILLTRPDRIPAATAAALEGIEETIIVGGTGSVSEKVQGELPGAIRISGVDRYATSVAVAEEYFPEAKVGFAANGAGFADALAGSNLAANHEAPMLLVRQNSASKAVDDLAANYETIYTTGGTGAVSPAVIKELHKR</sequence>
<dbReference type="PRINTS" id="PR01607">
    <property type="entry name" value="APYRASEFAMLY"/>
</dbReference>